<name>A0A9Q3FKT2_9BASI</name>
<proteinExistence type="predicted"/>
<keyword evidence="2" id="KW-1185">Reference proteome</keyword>
<organism evidence="1 2">
    <name type="scientific">Austropuccinia psidii MF-1</name>
    <dbReference type="NCBI Taxonomy" id="1389203"/>
    <lineage>
        <taxon>Eukaryota</taxon>
        <taxon>Fungi</taxon>
        <taxon>Dikarya</taxon>
        <taxon>Basidiomycota</taxon>
        <taxon>Pucciniomycotina</taxon>
        <taxon>Pucciniomycetes</taxon>
        <taxon>Pucciniales</taxon>
        <taxon>Sphaerophragmiaceae</taxon>
        <taxon>Austropuccinia</taxon>
    </lineage>
</organism>
<protein>
    <submittedName>
        <fullName evidence="1">Uncharacterized protein</fullName>
    </submittedName>
</protein>
<evidence type="ECO:0000313" key="1">
    <source>
        <dbReference type="EMBL" id="MBW0539390.1"/>
    </source>
</evidence>
<gene>
    <name evidence="1" type="ORF">O181_079105</name>
</gene>
<accession>A0A9Q3FKT2</accession>
<reference evidence="1" key="1">
    <citation type="submission" date="2021-03" db="EMBL/GenBank/DDBJ databases">
        <title>Draft genome sequence of rust myrtle Austropuccinia psidii MF-1, a brazilian biotype.</title>
        <authorList>
            <person name="Quecine M.C."/>
            <person name="Pachon D.M.R."/>
            <person name="Bonatelli M.L."/>
            <person name="Correr F.H."/>
            <person name="Franceschini L.M."/>
            <person name="Leite T.F."/>
            <person name="Margarido G.R.A."/>
            <person name="Almeida C.A."/>
            <person name="Ferrarezi J.A."/>
            <person name="Labate C.A."/>
        </authorList>
    </citation>
    <scope>NUCLEOTIDE SEQUENCE</scope>
    <source>
        <strain evidence="1">MF-1</strain>
    </source>
</reference>
<dbReference type="OrthoDB" id="3929326at2759"/>
<dbReference type="EMBL" id="AVOT02043996">
    <property type="protein sequence ID" value="MBW0539390.1"/>
    <property type="molecule type" value="Genomic_DNA"/>
</dbReference>
<evidence type="ECO:0000313" key="2">
    <source>
        <dbReference type="Proteomes" id="UP000765509"/>
    </source>
</evidence>
<dbReference type="Proteomes" id="UP000765509">
    <property type="component" value="Unassembled WGS sequence"/>
</dbReference>
<dbReference type="AlphaFoldDB" id="A0A9Q3FKT2"/>
<sequence>MDLGDIHPAENSFKIMLYKARYHANRCMQNSFKYAKEQWDKSHKLPDFKVEDLVLVSTPSFNNIEGPKKLKASFEGPFMRRALHGPNAVQIELTDELMNRHPAFSLSLIKPYSSSDKDFFPLRNKTPHEIPPLEEGEEKKIVKVLKEKRTRNKKER</sequence>
<comment type="caution">
    <text evidence="1">The sequence shown here is derived from an EMBL/GenBank/DDBJ whole genome shotgun (WGS) entry which is preliminary data.</text>
</comment>